<organism evidence="2 3">
    <name type="scientific">Limnothrix redekei LRLZ20PSL1</name>
    <dbReference type="NCBI Taxonomy" id="3112953"/>
    <lineage>
        <taxon>Bacteria</taxon>
        <taxon>Bacillati</taxon>
        <taxon>Cyanobacteriota</taxon>
        <taxon>Cyanophyceae</taxon>
        <taxon>Pseudanabaenales</taxon>
        <taxon>Pseudanabaenaceae</taxon>
        <taxon>Limnothrix</taxon>
    </lineage>
</organism>
<proteinExistence type="predicted"/>
<dbReference type="InterPro" id="IPR004675">
    <property type="entry name" value="AhpD_core"/>
</dbReference>
<dbReference type="Pfam" id="PF02627">
    <property type="entry name" value="CMD"/>
    <property type="match status" value="1"/>
</dbReference>
<dbReference type="InterPro" id="IPR029032">
    <property type="entry name" value="AhpD-like"/>
</dbReference>
<keyword evidence="3" id="KW-1185">Reference proteome</keyword>
<comment type="caution">
    <text evidence="2">The sequence shown here is derived from an EMBL/GenBank/DDBJ whole genome shotgun (WGS) entry which is preliminary data.</text>
</comment>
<gene>
    <name evidence="2" type="ORF">VPK24_12625</name>
</gene>
<dbReference type="PANTHER" id="PTHR33930:SF2">
    <property type="entry name" value="BLR3452 PROTEIN"/>
    <property type="match status" value="1"/>
</dbReference>
<dbReference type="SUPFAM" id="SSF69118">
    <property type="entry name" value="AhpD-like"/>
    <property type="match status" value="1"/>
</dbReference>
<dbReference type="Gene3D" id="1.20.1290.10">
    <property type="entry name" value="AhpD-like"/>
    <property type="match status" value="1"/>
</dbReference>
<protein>
    <submittedName>
        <fullName evidence="2">Carboxymuconolactone decarboxylase family protein</fullName>
    </submittedName>
</protein>
<feature type="domain" description="Carboxymuconolactone decarboxylase-like" evidence="1">
    <location>
        <begin position="25"/>
        <end position="107"/>
    </location>
</feature>
<reference evidence="3" key="1">
    <citation type="journal article" date="2024" name="Algal Res.">
        <title>Biochemical, toxicological and genomic investigation of a high-biomass producing Limnothrix strain isolated from Italian shallow drinking water reservoir.</title>
        <authorList>
            <person name="Simonazzi M."/>
            <person name="Shishido T.K."/>
            <person name="Delbaje E."/>
            <person name="Wahlsten M."/>
            <person name="Fewer D.P."/>
            <person name="Sivonen K."/>
            <person name="Pezzolesi L."/>
            <person name="Pistocchi R."/>
        </authorList>
    </citation>
    <scope>NUCLEOTIDE SEQUENCE [LARGE SCALE GENOMIC DNA]</scope>
    <source>
        <strain evidence="3">LRLZ20PSL1</strain>
    </source>
</reference>
<dbReference type="RefSeq" id="WP_393013878.1">
    <property type="nucleotide sequence ID" value="NZ_JAZAQF010000078.1"/>
</dbReference>
<evidence type="ECO:0000313" key="2">
    <source>
        <dbReference type="EMBL" id="MFG3818488.1"/>
    </source>
</evidence>
<accession>A0ABW7CBG2</accession>
<evidence type="ECO:0000313" key="3">
    <source>
        <dbReference type="Proteomes" id="UP001604335"/>
    </source>
</evidence>
<dbReference type="PANTHER" id="PTHR33930">
    <property type="entry name" value="ALKYL HYDROPEROXIDE REDUCTASE AHPD"/>
    <property type="match status" value="1"/>
</dbReference>
<dbReference type="Proteomes" id="UP001604335">
    <property type="component" value="Unassembled WGS sequence"/>
</dbReference>
<dbReference type="InterPro" id="IPR003779">
    <property type="entry name" value="CMD-like"/>
</dbReference>
<sequence>MSTSSYSDRVAQRRAGIGKFAKQQPDVMRAFRELNRVGGEARSLDAKTKELISLSIAVALRCDDCIGFHAQACLNAGATPEEISDALGVAIVMGGGPALMYASHAMDAVAEFSAAAKSGQ</sequence>
<dbReference type="NCBIfam" id="TIGR00778">
    <property type="entry name" value="ahpD_dom"/>
    <property type="match status" value="1"/>
</dbReference>
<evidence type="ECO:0000259" key="1">
    <source>
        <dbReference type="Pfam" id="PF02627"/>
    </source>
</evidence>
<dbReference type="EMBL" id="JAZAQF010000078">
    <property type="protein sequence ID" value="MFG3818488.1"/>
    <property type="molecule type" value="Genomic_DNA"/>
</dbReference>
<name>A0ABW7CBG2_9CYAN</name>